<dbReference type="Proteomes" id="UP001177670">
    <property type="component" value="Unassembled WGS sequence"/>
</dbReference>
<accession>A0AA40FGM6</accession>
<sequence length="107" mass="12732">MFNWNGGDTATHIHTHIRTYYIKHRLEKIQRVVIPFGSHRQTFVAPLKKKKKKRKRKPVVDSTKATAFTLDRGFVVGDRGPKKKRKKKEKIPFYDRLYVFLRVFSAF</sequence>
<dbReference type="AlphaFoldDB" id="A0AA40FGM6"/>
<proteinExistence type="predicted"/>
<organism evidence="1 2">
    <name type="scientific">Melipona bicolor</name>
    <dbReference type="NCBI Taxonomy" id="60889"/>
    <lineage>
        <taxon>Eukaryota</taxon>
        <taxon>Metazoa</taxon>
        <taxon>Ecdysozoa</taxon>
        <taxon>Arthropoda</taxon>
        <taxon>Hexapoda</taxon>
        <taxon>Insecta</taxon>
        <taxon>Pterygota</taxon>
        <taxon>Neoptera</taxon>
        <taxon>Endopterygota</taxon>
        <taxon>Hymenoptera</taxon>
        <taxon>Apocrita</taxon>
        <taxon>Aculeata</taxon>
        <taxon>Apoidea</taxon>
        <taxon>Anthophila</taxon>
        <taxon>Apidae</taxon>
        <taxon>Melipona</taxon>
    </lineage>
</organism>
<comment type="caution">
    <text evidence="1">The sequence shown here is derived from an EMBL/GenBank/DDBJ whole genome shotgun (WGS) entry which is preliminary data.</text>
</comment>
<gene>
    <name evidence="1" type="ORF">K0M31_014971</name>
</gene>
<evidence type="ECO:0000313" key="1">
    <source>
        <dbReference type="EMBL" id="KAK1118667.1"/>
    </source>
</evidence>
<keyword evidence="2" id="KW-1185">Reference proteome</keyword>
<protein>
    <submittedName>
        <fullName evidence="1">Uncharacterized protein</fullName>
    </submittedName>
</protein>
<reference evidence="1" key="1">
    <citation type="submission" date="2021-10" db="EMBL/GenBank/DDBJ databases">
        <title>Melipona bicolor Genome sequencing and assembly.</title>
        <authorList>
            <person name="Araujo N.S."/>
            <person name="Arias M.C."/>
        </authorList>
    </citation>
    <scope>NUCLEOTIDE SEQUENCE</scope>
    <source>
        <strain evidence="1">USP_2M_L1-L4_2017</strain>
        <tissue evidence="1">Whole body</tissue>
    </source>
</reference>
<evidence type="ECO:0000313" key="2">
    <source>
        <dbReference type="Proteomes" id="UP001177670"/>
    </source>
</evidence>
<name>A0AA40FGM6_9HYME</name>
<dbReference type="EMBL" id="JAHYIQ010000042">
    <property type="protein sequence ID" value="KAK1118667.1"/>
    <property type="molecule type" value="Genomic_DNA"/>
</dbReference>